<dbReference type="GO" id="GO:0032259">
    <property type="term" value="P:methylation"/>
    <property type="evidence" value="ECO:0007669"/>
    <property type="project" value="UniProtKB-KW"/>
</dbReference>
<evidence type="ECO:0000256" key="4">
    <source>
        <dbReference type="ARBA" id="ARBA00022691"/>
    </source>
</evidence>
<comment type="caution">
    <text evidence="5">The sequence shown here is derived from an EMBL/GenBank/DDBJ whole genome shotgun (WGS) entry which is preliminary data.</text>
</comment>
<dbReference type="InterPro" id="IPR029063">
    <property type="entry name" value="SAM-dependent_MTases_sf"/>
</dbReference>
<dbReference type="InterPro" id="IPR008854">
    <property type="entry name" value="TPMT"/>
</dbReference>
<sequence>MTLQEDRARLMAHFAGDISKHPNKWSDLWDKGDFLPWDRGMPNPALLDTLTDCQDLLGSCWTEDALGNRRRKRALVPGCGKGYDVLLLASFGYDAFGLEVSQTAVKRAYEEKEIHGDKYPPRDDGGSGKVTFMHGDFFGTDWMHNIKGDGKVDLIYDYTFLCALPPSFRPDWALRVSQLLAFEGRLICVEFPSKKDPKIGGPPFAMPAPVYVEHLAHPGKAIPYDEETGHIKVGVSGPDSPAGLKRIGHWEPARTHEIGKGQDMVSVWQH</sequence>
<gene>
    <name evidence="5" type="ORF">JMJ35_000278</name>
</gene>
<dbReference type="PANTHER" id="PTHR32183:SF6">
    <property type="entry name" value="CYSTEINE SULFINATE DESULFINASE_CYSTEINE DESULFURASE AND RELATED ENZYMES"/>
    <property type="match status" value="1"/>
</dbReference>
<keyword evidence="2" id="KW-0489">Methyltransferase</keyword>
<evidence type="ECO:0000256" key="1">
    <source>
        <dbReference type="ARBA" id="ARBA00022553"/>
    </source>
</evidence>
<reference evidence="5" key="1">
    <citation type="submission" date="2023-03" db="EMBL/GenBank/DDBJ databases">
        <title>Complete genome of Cladonia borealis.</title>
        <authorList>
            <person name="Park H."/>
        </authorList>
    </citation>
    <scope>NUCLEOTIDE SEQUENCE</scope>
    <source>
        <strain evidence="5">ANT050790</strain>
    </source>
</reference>
<dbReference type="Pfam" id="PF05724">
    <property type="entry name" value="TPMT"/>
    <property type="match status" value="1"/>
</dbReference>
<dbReference type="CDD" id="cd02440">
    <property type="entry name" value="AdoMet_MTases"/>
    <property type="match status" value="1"/>
</dbReference>
<dbReference type="SUPFAM" id="SSF53335">
    <property type="entry name" value="S-adenosyl-L-methionine-dependent methyltransferases"/>
    <property type="match status" value="1"/>
</dbReference>
<keyword evidence="4" id="KW-0949">S-adenosyl-L-methionine</keyword>
<evidence type="ECO:0000313" key="6">
    <source>
        <dbReference type="Proteomes" id="UP001166286"/>
    </source>
</evidence>
<keyword evidence="3" id="KW-0808">Transferase</keyword>
<evidence type="ECO:0000313" key="5">
    <source>
        <dbReference type="EMBL" id="KAK0517123.1"/>
    </source>
</evidence>
<name>A0AA39V5G0_9LECA</name>
<evidence type="ECO:0008006" key="7">
    <source>
        <dbReference type="Google" id="ProtNLM"/>
    </source>
</evidence>
<dbReference type="AlphaFoldDB" id="A0AA39V5G0"/>
<protein>
    <recommendedName>
        <fullName evidence="7">Thiol methyltransferase</fullName>
    </recommendedName>
</protein>
<proteinExistence type="predicted"/>
<keyword evidence="6" id="KW-1185">Reference proteome</keyword>
<dbReference type="Gene3D" id="3.40.50.150">
    <property type="entry name" value="Vaccinia Virus protein VP39"/>
    <property type="match status" value="1"/>
</dbReference>
<dbReference type="PANTHER" id="PTHR32183">
    <property type="match status" value="1"/>
</dbReference>
<evidence type="ECO:0000256" key="2">
    <source>
        <dbReference type="ARBA" id="ARBA00022603"/>
    </source>
</evidence>
<organism evidence="5 6">
    <name type="scientific">Cladonia borealis</name>
    <dbReference type="NCBI Taxonomy" id="184061"/>
    <lineage>
        <taxon>Eukaryota</taxon>
        <taxon>Fungi</taxon>
        <taxon>Dikarya</taxon>
        <taxon>Ascomycota</taxon>
        <taxon>Pezizomycotina</taxon>
        <taxon>Lecanoromycetes</taxon>
        <taxon>OSLEUM clade</taxon>
        <taxon>Lecanoromycetidae</taxon>
        <taxon>Lecanorales</taxon>
        <taxon>Lecanorineae</taxon>
        <taxon>Cladoniaceae</taxon>
        <taxon>Cladonia</taxon>
    </lineage>
</organism>
<accession>A0AA39V5G0</accession>
<dbReference type="EMBL" id="JAFEKC020000001">
    <property type="protein sequence ID" value="KAK0517123.1"/>
    <property type="molecule type" value="Genomic_DNA"/>
</dbReference>
<dbReference type="PROSITE" id="PS51585">
    <property type="entry name" value="SAM_MT_TPMT"/>
    <property type="match status" value="1"/>
</dbReference>
<evidence type="ECO:0000256" key="3">
    <source>
        <dbReference type="ARBA" id="ARBA00022679"/>
    </source>
</evidence>
<dbReference type="Proteomes" id="UP001166286">
    <property type="component" value="Unassembled WGS sequence"/>
</dbReference>
<keyword evidence="1" id="KW-0597">Phosphoprotein</keyword>
<dbReference type="GO" id="GO:0008757">
    <property type="term" value="F:S-adenosylmethionine-dependent methyltransferase activity"/>
    <property type="evidence" value="ECO:0007669"/>
    <property type="project" value="InterPro"/>
</dbReference>